<dbReference type="InterPro" id="IPR014001">
    <property type="entry name" value="Helicase_ATP-bd"/>
</dbReference>
<keyword evidence="1" id="KW-0378">Hydrolase</keyword>
<feature type="region of interest" description="Disordered" evidence="2">
    <location>
        <begin position="73"/>
        <end position="92"/>
    </location>
</feature>
<feature type="domain" description="Helicase ATP-binding" evidence="3">
    <location>
        <begin position="806"/>
        <end position="930"/>
    </location>
</feature>
<dbReference type="Pfam" id="PF00176">
    <property type="entry name" value="SNF2-rel_dom"/>
    <property type="match status" value="1"/>
</dbReference>
<dbReference type="PROSITE" id="PS51192">
    <property type="entry name" value="HELICASE_ATP_BIND_1"/>
    <property type="match status" value="1"/>
</dbReference>
<dbReference type="CDD" id="cd18793">
    <property type="entry name" value="SF2_C_SNF"/>
    <property type="match status" value="1"/>
</dbReference>
<dbReference type="InterPro" id="IPR038718">
    <property type="entry name" value="SNF2-like_sf"/>
</dbReference>
<dbReference type="SMART" id="SM00490">
    <property type="entry name" value="HELICc"/>
    <property type="match status" value="1"/>
</dbReference>
<feature type="compositionally biased region" description="Basic and acidic residues" evidence="2">
    <location>
        <begin position="42"/>
        <end position="51"/>
    </location>
</feature>
<name>A0A3M7ZZZ2_9MICO</name>
<sequence length="1221" mass="129614">MPADPRPRSGASGDAGAAATGAAGDWRSALAGLAGAASDRSGSPRHDERADAAGASRGAATRPLGLQFELRRRVPRRSGQWQGPRDEPARRAASVDRLAVRPVKQGARGAWIKDGLTWQNIAYQASAAGVDPAQSRWFAQFAMLKGTTPAVYAYGSEWITLDEFESPLLWALLAEAGRLGVALVGSDATPEVVLRGSASVGLDARMEPSADRVARSAVPADRVARSAVPADRVARSAYRDPDGSGLDTALRAYSTDGHGALVLTPTVVIDGDAHPVEAVRATLGHGLYRFDFDAGRIELAPLAAELTPAQRALLDEPRVIRVPADEVPVFLRGHFHGLAGSLPITSLDGSFEAPPLPPATLVLAAAFEPGDILRLSWTWEHADGRTSPVEASAAGAAGTTGAAGVAALAAAAADPDLDDDLLARVLDELGWVPLGALVLRGIDAAEFAVERMPRLERLADGGALRIDVTGDRPDYREATATAELRVTTVESRQRDWFDLGVWLTVDGKPVPFMPLFRALAKGQRRLLLVDKSYLSLADPRFDELRDLIEEAGTVAEWETGLRIHRSQASLWADFEDLADVSEPAVSWRATVAGLDGGVEELPPPAGLALPLRPYQLAGFRWLAYLWANGLGGILADDMGLGKTAQALALVQHAVEAVAGRGAPDAVAGRGAPDGVAGRGAPDGVAGRVAPDAIAGRVAPDGVGRVSRPAGLTGLDTAAPTRPAGRGTGLDTAAPTRPAEWGTGLDTAAPTRPAEWGTGLDTAAPARPAERGTGLDTAAPARPAERGTGLDTAAPARPAGAGARAAPFLVVAPTSVASNWVREAERFTPGLRVASVTATQSKRRQSIADAAAGVDLVVTTYAVLRLEAAAFAEVEWGGLVLDEAQFVKNPATKVHEAARGIRAPFKLAVTGTPMENHVGELWALLDIVAPGLFPSRRRFDERYRRPIENDGNAERLALLRRRIRPLMLRRTKELVAPELPPKQEQVLEVELAPKHRRLYDVVLQRERQKLLGLIDDLDRQRFIVYRSLTLLRMLALDASLVDAEAYAGIPSAKLDALFEQLDDVLAEGHRALVFSQFTTFLGRAASRLDAAGVPYTYLDGSTPVRRRDAEIARFRAGEASVFLISLKAGGFGLNLTEADYVFLLDPWWNPASEAQAIDRTHRIGQAKQVMVYRLVAAGTIEEKVMELKARKGELVSSILSGDADAAFAGSLTADDLRGLLEG</sequence>
<dbReference type="Proteomes" id="UP000275048">
    <property type="component" value="Unassembled WGS sequence"/>
</dbReference>
<dbReference type="RefSeq" id="WP_122938386.1">
    <property type="nucleotide sequence ID" value="NZ_RHHB01000061.1"/>
</dbReference>
<evidence type="ECO:0000313" key="5">
    <source>
        <dbReference type="EMBL" id="RNB44569.1"/>
    </source>
</evidence>
<evidence type="ECO:0000256" key="1">
    <source>
        <dbReference type="ARBA" id="ARBA00022801"/>
    </source>
</evidence>
<reference evidence="5 6" key="1">
    <citation type="submission" date="2018-10" db="EMBL/GenBank/DDBJ databases">
        <title>Isolation, diversity and antibacterial activity of antinobacteria from the wheat rhizosphere soil.</title>
        <authorList>
            <person name="Sun T."/>
        </authorList>
    </citation>
    <scope>NUCLEOTIDE SEQUENCE [LARGE SCALE GENOMIC DNA]</scope>
    <source>
        <strain evidence="5 6">SJ-23</strain>
    </source>
</reference>
<accession>A0A3M7ZZZ2</accession>
<evidence type="ECO:0008006" key="7">
    <source>
        <dbReference type="Google" id="ProtNLM"/>
    </source>
</evidence>
<evidence type="ECO:0000313" key="6">
    <source>
        <dbReference type="Proteomes" id="UP000275048"/>
    </source>
</evidence>
<dbReference type="PROSITE" id="PS51194">
    <property type="entry name" value="HELICASE_CTER"/>
    <property type="match status" value="1"/>
</dbReference>
<protein>
    <recommendedName>
        <fullName evidence="7">DEAD/DEAH box helicase</fullName>
    </recommendedName>
</protein>
<evidence type="ECO:0000259" key="3">
    <source>
        <dbReference type="PROSITE" id="PS51192"/>
    </source>
</evidence>
<feature type="domain" description="Helicase C-terminal" evidence="4">
    <location>
        <begin position="1056"/>
        <end position="1205"/>
    </location>
</feature>
<feature type="region of interest" description="Disordered" evidence="2">
    <location>
        <begin position="1"/>
        <end position="58"/>
    </location>
</feature>
<evidence type="ECO:0000259" key="4">
    <source>
        <dbReference type="PROSITE" id="PS51194"/>
    </source>
</evidence>
<dbReference type="Pfam" id="PF00271">
    <property type="entry name" value="Helicase_C"/>
    <property type="match status" value="1"/>
</dbReference>
<dbReference type="PANTHER" id="PTHR10799">
    <property type="entry name" value="SNF2/RAD54 HELICASE FAMILY"/>
    <property type="match status" value="1"/>
</dbReference>
<dbReference type="OrthoDB" id="9760715at2"/>
<dbReference type="InterPro" id="IPR001650">
    <property type="entry name" value="Helicase_C-like"/>
</dbReference>
<proteinExistence type="predicted"/>
<feature type="region of interest" description="Disordered" evidence="2">
    <location>
        <begin position="662"/>
        <end position="683"/>
    </location>
</feature>
<gene>
    <name evidence="5" type="ORF">EDM22_17580</name>
</gene>
<dbReference type="AlphaFoldDB" id="A0A3M7ZZZ2"/>
<dbReference type="SMART" id="SM00487">
    <property type="entry name" value="DEXDc"/>
    <property type="match status" value="1"/>
</dbReference>
<evidence type="ECO:0000256" key="2">
    <source>
        <dbReference type="SAM" id="MobiDB-lite"/>
    </source>
</evidence>
<dbReference type="GO" id="GO:0005524">
    <property type="term" value="F:ATP binding"/>
    <property type="evidence" value="ECO:0007669"/>
    <property type="project" value="InterPro"/>
</dbReference>
<feature type="compositionally biased region" description="Low complexity" evidence="2">
    <location>
        <begin position="9"/>
        <end position="38"/>
    </location>
</feature>
<dbReference type="GO" id="GO:0016787">
    <property type="term" value="F:hydrolase activity"/>
    <property type="evidence" value="ECO:0007669"/>
    <property type="project" value="UniProtKB-KW"/>
</dbReference>
<keyword evidence="6" id="KW-1185">Reference proteome</keyword>
<comment type="caution">
    <text evidence="5">The sequence shown here is derived from an EMBL/GenBank/DDBJ whole genome shotgun (WGS) entry which is preliminary data.</text>
</comment>
<dbReference type="EMBL" id="RHHB01000061">
    <property type="protein sequence ID" value="RNB44569.1"/>
    <property type="molecule type" value="Genomic_DNA"/>
</dbReference>
<dbReference type="Gene3D" id="3.40.50.300">
    <property type="entry name" value="P-loop containing nucleotide triphosphate hydrolases"/>
    <property type="match status" value="1"/>
</dbReference>
<dbReference type="InterPro" id="IPR027417">
    <property type="entry name" value="P-loop_NTPase"/>
</dbReference>
<dbReference type="Gene3D" id="3.40.50.10810">
    <property type="entry name" value="Tandem AAA-ATPase domain"/>
    <property type="match status" value="2"/>
</dbReference>
<dbReference type="SUPFAM" id="SSF52540">
    <property type="entry name" value="P-loop containing nucleoside triphosphate hydrolases"/>
    <property type="match status" value="2"/>
</dbReference>
<dbReference type="InterPro" id="IPR000330">
    <property type="entry name" value="SNF2_N"/>
</dbReference>
<organism evidence="5 6">
    <name type="scientific">Agromyces tardus</name>
    <dbReference type="NCBI Taxonomy" id="2583849"/>
    <lineage>
        <taxon>Bacteria</taxon>
        <taxon>Bacillati</taxon>
        <taxon>Actinomycetota</taxon>
        <taxon>Actinomycetes</taxon>
        <taxon>Micrococcales</taxon>
        <taxon>Microbacteriaceae</taxon>
        <taxon>Agromyces</taxon>
    </lineage>
</organism>
<dbReference type="InterPro" id="IPR049730">
    <property type="entry name" value="SNF2/RAD54-like_C"/>
</dbReference>
<feature type="region of interest" description="Disordered" evidence="2">
    <location>
        <begin position="698"/>
        <end position="797"/>
    </location>
</feature>